<proteinExistence type="predicted"/>
<dbReference type="eggNOG" id="COG3153">
    <property type="taxonomic scope" value="Bacteria"/>
</dbReference>
<evidence type="ECO:0000259" key="1">
    <source>
        <dbReference type="PROSITE" id="PS51186"/>
    </source>
</evidence>
<reference evidence="2 3" key="1">
    <citation type="submission" date="2012-06" db="EMBL/GenBank/DDBJ databases">
        <title>Finished chromosome of genome of Crinalium epipsammum PCC 9333.</title>
        <authorList>
            <consortium name="US DOE Joint Genome Institute"/>
            <person name="Gugger M."/>
            <person name="Coursin T."/>
            <person name="Rippka R."/>
            <person name="Tandeau De Marsac N."/>
            <person name="Huntemann M."/>
            <person name="Wei C.-L."/>
            <person name="Han J."/>
            <person name="Detter J.C."/>
            <person name="Han C."/>
            <person name="Tapia R."/>
            <person name="Davenport K."/>
            <person name="Daligault H."/>
            <person name="Erkkila T."/>
            <person name="Gu W."/>
            <person name="Munk A.C.C."/>
            <person name="Teshima H."/>
            <person name="Xu Y."/>
            <person name="Chain P."/>
            <person name="Chen A."/>
            <person name="Krypides N."/>
            <person name="Mavromatis K."/>
            <person name="Markowitz V."/>
            <person name="Szeto E."/>
            <person name="Ivanova N."/>
            <person name="Mikhailova N."/>
            <person name="Ovchinnikova G."/>
            <person name="Pagani I."/>
            <person name="Pati A."/>
            <person name="Goodwin L."/>
            <person name="Peters L."/>
            <person name="Pitluck S."/>
            <person name="Woyke T."/>
            <person name="Kerfeld C."/>
        </authorList>
    </citation>
    <scope>NUCLEOTIDE SEQUENCE [LARGE SCALE GENOMIC DNA]</scope>
    <source>
        <strain evidence="2 3">PCC 9333</strain>
    </source>
</reference>
<dbReference type="CDD" id="cd04301">
    <property type="entry name" value="NAT_SF"/>
    <property type="match status" value="1"/>
</dbReference>
<dbReference type="PANTHER" id="PTHR43617:SF2">
    <property type="entry name" value="UPF0039 PROTEIN SLL0451"/>
    <property type="match status" value="1"/>
</dbReference>
<dbReference type="KEGG" id="cep:Cri9333_4342"/>
<dbReference type="PANTHER" id="PTHR43617">
    <property type="entry name" value="L-AMINO ACID N-ACETYLTRANSFERASE"/>
    <property type="match status" value="1"/>
</dbReference>
<dbReference type="STRING" id="1173022.Cri9333_4342"/>
<dbReference type="SUPFAM" id="SSF55729">
    <property type="entry name" value="Acyl-CoA N-acyltransferases (Nat)"/>
    <property type="match status" value="1"/>
</dbReference>
<dbReference type="AlphaFoldDB" id="K9W451"/>
<evidence type="ECO:0000313" key="3">
    <source>
        <dbReference type="Proteomes" id="UP000010472"/>
    </source>
</evidence>
<organism evidence="2 3">
    <name type="scientific">Crinalium epipsammum PCC 9333</name>
    <dbReference type="NCBI Taxonomy" id="1173022"/>
    <lineage>
        <taxon>Bacteria</taxon>
        <taxon>Bacillati</taxon>
        <taxon>Cyanobacteriota</taxon>
        <taxon>Cyanophyceae</taxon>
        <taxon>Gomontiellales</taxon>
        <taxon>Gomontiellaceae</taxon>
        <taxon>Crinalium</taxon>
    </lineage>
</organism>
<dbReference type="PROSITE" id="PS51186">
    <property type="entry name" value="GNAT"/>
    <property type="match status" value="1"/>
</dbReference>
<dbReference type="Pfam" id="PF00583">
    <property type="entry name" value="Acetyltransf_1"/>
    <property type="match status" value="1"/>
</dbReference>
<keyword evidence="2" id="KW-0808">Transferase</keyword>
<protein>
    <submittedName>
        <fullName evidence="2">GCN5-related N-acetyltransferase</fullName>
    </submittedName>
</protein>
<dbReference type="InterPro" id="IPR050276">
    <property type="entry name" value="MshD_Acetyltransferase"/>
</dbReference>
<dbReference type="Gene3D" id="3.40.630.30">
    <property type="match status" value="1"/>
</dbReference>
<accession>K9W451</accession>
<dbReference type="EMBL" id="CP003620">
    <property type="protein sequence ID" value="AFZ15128.1"/>
    <property type="molecule type" value="Genomic_DNA"/>
</dbReference>
<name>K9W451_9CYAN</name>
<evidence type="ECO:0000313" key="2">
    <source>
        <dbReference type="EMBL" id="AFZ15128.1"/>
    </source>
</evidence>
<feature type="domain" description="N-acetyltransferase" evidence="1">
    <location>
        <begin position="35"/>
        <end position="183"/>
    </location>
</feature>
<dbReference type="GO" id="GO:0016747">
    <property type="term" value="F:acyltransferase activity, transferring groups other than amino-acyl groups"/>
    <property type="evidence" value="ECO:0007669"/>
    <property type="project" value="InterPro"/>
</dbReference>
<dbReference type="InterPro" id="IPR000182">
    <property type="entry name" value="GNAT_dom"/>
</dbReference>
<gene>
    <name evidence="2" type="ORF">Cri9333_4342</name>
</gene>
<dbReference type="Proteomes" id="UP000010472">
    <property type="component" value="Chromosome"/>
</dbReference>
<sequence length="202" mass="22577">MINLRFNAKDDGVAESITALTLQIDSFVVSLMPDMNIRCEQPSDYSAIAQVNIQAFQQENEARLIDKIRNSERYIPELSLVAEVDEVVVGYILFSYIDLVGNQHFQVLGLAPLAVLPKFQRQGIGSALVEAGLAKAEEMGCAIAIVLGYPEFYGRFGFEPSIHYGIESPFPVPKNAFMVKPLKDYHRKYRGKVVYPLAFRGV</sequence>
<dbReference type="InterPro" id="IPR016181">
    <property type="entry name" value="Acyl_CoA_acyltransferase"/>
</dbReference>
<keyword evidence="3" id="KW-1185">Reference proteome</keyword>
<dbReference type="HOGENOM" id="CLU_081840_2_0_3"/>